<dbReference type="Proteomes" id="UP000580718">
    <property type="component" value="Unassembled WGS sequence"/>
</dbReference>
<dbReference type="AlphaFoldDB" id="A0A839YBN2"/>
<feature type="transmembrane region" description="Helical" evidence="2">
    <location>
        <begin position="77"/>
        <end position="98"/>
    </location>
</feature>
<name>A0A839YBN2_9ACTN</name>
<keyword evidence="2" id="KW-0812">Transmembrane</keyword>
<reference evidence="3 4" key="1">
    <citation type="submission" date="2020-08" db="EMBL/GenBank/DDBJ databases">
        <title>Sequencing the genomes of 1000 actinobacteria strains.</title>
        <authorList>
            <person name="Klenk H.-P."/>
        </authorList>
    </citation>
    <scope>NUCLEOTIDE SEQUENCE [LARGE SCALE GENOMIC DNA]</scope>
    <source>
        <strain evidence="3 4">DSM 16678</strain>
    </source>
</reference>
<evidence type="ECO:0000313" key="3">
    <source>
        <dbReference type="EMBL" id="MBB3678551.1"/>
    </source>
</evidence>
<feature type="transmembrane region" description="Helical" evidence="2">
    <location>
        <begin position="17"/>
        <end position="40"/>
    </location>
</feature>
<evidence type="ECO:0000313" key="4">
    <source>
        <dbReference type="Proteomes" id="UP000580718"/>
    </source>
</evidence>
<keyword evidence="2" id="KW-0472">Membrane</keyword>
<keyword evidence="2" id="KW-1133">Transmembrane helix</keyword>
<dbReference type="EMBL" id="JACIBU010000002">
    <property type="protein sequence ID" value="MBB3678551.1"/>
    <property type="molecule type" value="Genomic_DNA"/>
</dbReference>
<protein>
    <submittedName>
        <fullName evidence="3">Asparagine N-glycosylation enzyme membrane subunit Stt3</fullName>
    </submittedName>
</protein>
<evidence type="ECO:0000256" key="1">
    <source>
        <dbReference type="SAM" id="MobiDB-lite"/>
    </source>
</evidence>
<feature type="transmembrane region" description="Helical" evidence="2">
    <location>
        <begin position="110"/>
        <end position="131"/>
    </location>
</feature>
<sequence length="169" mass="17840">MSAPPARQPSDAPWDLAFLRVGLLVTLPLTAVAVVLVGALLSWADGLSVLVGAAVVTSFFGVSGLVVTWAGRVHDSYTLPAALGTFLVKMLVLVAVLKALPEDGWVDRRVLGWTVVVGALLWSVVQARWVWTKPLYYVTPPAPPEPSPVSGHGSVDPPAEDPETPTTRG</sequence>
<dbReference type="RefSeq" id="WP_181428682.1">
    <property type="nucleotide sequence ID" value="NZ_JACIBU010000002.1"/>
</dbReference>
<gene>
    <name evidence="3" type="ORF">FHX36_004340</name>
</gene>
<comment type="caution">
    <text evidence="3">The sequence shown here is derived from an EMBL/GenBank/DDBJ whole genome shotgun (WGS) entry which is preliminary data.</text>
</comment>
<feature type="region of interest" description="Disordered" evidence="1">
    <location>
        <begin position="144"/>
        <end position="169"/>
    </location>
</feature>
<organism evidence="3 4">
    <name type="scientific">Modestobacter versicolor</name>
    <dbReference type="NCBI Taxonomy" id="429133"/>
    <lineage>
        <taxon>Bacteria</taxon>
        <taxon>Bacillati</taxon>
        <taxon>Actinomycetota</taxon>
        <taxon>Actinomycetes</taxon>
        <taxon>Geodermatophilales</taxon>
        <taxon>Geodermatophilaceae</taxon>
        <taxon>Modestobacter</taxon>
    </lineage>
</organism>
<evidence type="ECO:0000256" key="2">
    <source>
        <dbReference type="SAM" id="Phobius"/>
    </source>
</evidence>
<accession>A0A839YBN2</accession>
<proteinExistence type="predicted"/>
<feature type="transmembrane region" description="Helical" evidence="2">
    <location>
        <begin position="47"/>
        <end position="71"/>
    </location>
</feature>